<proteinExistence type="predicted"/>
<evidence type="ECO:0000313" key="3">
    <source>
        <dbReference type="Proteomes" id="UP000216444"/>
    </source>
</evidence>
<sequence length="269" mass="28963">MHISNNAYVMMRRIVASVLSVVFMFGLAGCSISEESAQRGLDELTQSLSSGSTPTLAEGASADSPNSIVWSQQQYPDYYVVTGKADFSKAGTMPATGEIRYTGLDSYGRAGMVVGVIDKQLRDSGSSRDRNMPDTIAGYPHPNPKVSIDLGGGKAYRGYLFNRSHLLAKSLGGQDSVENMVTGTRTQNVGKNQPAGGMAYTEDEARNWLDDNPKGTVEYMATPNYEGSELLPRTVSVDIRTSDGSIDQHVIVFNTASGYDIDYQNGGVK</sequence>
<evidence type="ECO:0000313" key="2">
    <source>
        <dbReference type="EMBL" id="OZG56926.1"/>
    </source>
</evidence>
<name>A0A261FDH7_9BIFI</name>
<feature type="domain" description="Type VII secretion system protein EssD-like" evidence="1">
    <location>
        <begin position="153"/>
        <end position="240"/>
    </location>
</feature>
<keyword evidence="2" id="KW-0540">Nuclease</keyword>
<dbReference type="InterPro" id="IPR044927">
    <property type="entry name" value="Endonuclea_NS_2"/>
</dbReference>
<dbReference type="EMBL" id="MWWV01000012">
    <property type="protein sequence ID" value="OZG56926.1"/>
    <property type="molecule type" value="Genomic_DNA"/>
</dbReference>
<dbReference type="AlphaFoldDB" id="A0A261FDH7"/>
<evidence type="ECO:0000259" key="1">
    <source>
        <dbReference type="Pfam" id="PF13930"/>
    </source>
</evidence>
<accession>A0A261FDH7</accession>
<reference evidence="2 3" key="1">
    <citation type="journal article" date="2017" name="BMC Genomics">
        <title>Comparative genomic and phylogenomic analyses of the Bifidobacteriaceae family.</title>
        <authorList>
            <person name="Lugli G.A."/>
            <person name="Milani C."/>
            <person name="Turroni F."/>
            <person name="Duranti S."/>
            <person name="Mancabelli L."/>
            <person name="Mangifesta M."/>
            <person name="Ferrario C."/>
            <person name="Modesto M."/>
            <person name="Mattarelli P."/>
            <person name="Jiri K."/>
            <person name="van Sinderen D."/>
            <person name="Ventura M."/>
        </authorList>
    </citation>
    <scope>NUCLEOTIDE SEQUENCE [LARGE SCALE GENOMIC DNA]</scope>
    <source>
        <strain evidence="2 3">DSM 100201</strain>
    </source>
</reference>
<dbReference type="Proteomes" id="UP000216444">
    <property type="component" value="Unassembled WGS sequence"/>
</dbReference>
<keyword evidence="2" id="KW-0255">Endonuclease</keyword>
<dbReference type="GO" id="GO:0004519">
    <property type="term" value="F:endonuclease activity"/>
    <property type="evidence" value="ECO:0007669"/>
    <property type="project" value="UniProtKB-KW"/>
</dbReference>
<organism evidence="2 3">
    <name type="scientific">Bifidobacterium tissieri</name>
    <dbReference type="NCBI Taxonomy" id="1630162"/>
    <lineage>
        <taxon>Bacteria</taxon>
        <taxon>Bacillati</taxon>
        <taxon>Actinomycetota</taxon>
        <taxon>Actinomycetes</taxon>
        <taxon>Bifidobacteriales</taxon>
        <taxon>Bifidobacteriaceae</taxon>
        <taxon>Bifidobacterium</taxon>
    </lineage>
</organism>
<protein>
    <submittedName>
        <fullName evidence="2">DNA/RNA non-specific endonuclease</fullName>
    </submittedName>
</protein>
<keyword evidence="3" id="KW-1185">Reference proteome</keyword>
<comment type="caution">
    <text evidence="2">The sequence shown here is derived from an EMBL/GenBank/DDBJ whole genome shotgun (WGS) entry which is preliminary data.</text>
</comment>
<keyword evidence="2" id="KW-0378">Hydrolase</keyword>
<dbReference type="Gene3D" id="3.40.570.10">
    <property type="entry name" value="Extracellular Endonuclease, subunit A"/>
    <property type="match status" value="1"/>
</dbReference>
<dbReference type="InterPro" id="IPR044929">
    <property type="entry name" value="DNA/RNA_non-sp_Endonuclease_sf"/>
</dbReference>
<gene>
    <name evidence="2" type="ORF">BTIS_1588</name>
</gene>
<dbReference type="Pfam" id="PF13930">
    <property type="entry name" value="Endonuclea_NS_2"/>
    <property type="match status" value="1"/>
</dbReference>